<dbReference type="AlphaFoldDB" id="A0A2T3KLU7"/>
<gene>
    <name evidence="1" type="ORF">C9J27_05810</name>
</gene>
<comment type="caution">
    <text evidence="1">The sequence shown here is derived from an EMBL/GenBank/DDBJ whole genome shotgun (WGS) entry which is preliminary data.</text>
</comment>
<dbReference type="EMBL" id="PYNF01000003">
    <property type="protein sequence ID" value="PSV00653.1"/>
    <property type="molecule type" value="Genomic_DNA"/>
</dbReference>
<proteinExistence type="predicted"/>
<name>A0A2T3KLU7_9GAMM</name>
<evidence type="ECO:0000313" key="2">
    <source>
        <dbReference type="Proteomes" id="UP000241426"/>
    </source>
</evidence>
<organism evidence="1 2">
    <name type="scientific">Photobacterium kishitanii</name>
    <dbReference type="NCBI Taxonomy" id="318456"/>
    <lineage>
        <taxon>Bacteria</taxon>
        <taxon>Pseudomonadati</taxon>
        <taxon>Pseudomonadota</taxon>
        <taxon>Gammaproteobacteria</taxon>
        <taxon>Vibrionales</taxon>
        <taxon>Vibrionaceae</taxon>
        <taxon>Photobacterium</taxon>
    </lineage>
</organism>
<evidence type="ECO:0000313" key="1">
    <source>
        <dbReference type="EMBL" id="PSV00653.1"/>
    </source>
</evidence>
<sequence length="149" mass="16517">MEGENVKAVLLKGGLWLTAVVLVGSTLIDIYQENVIKDAVELFTIPNVKNEVLSAAVNESDEFRAATQYQSDEWILKSLCCKSDINECLVTFKAIDGDDSLHLNRLKNPVGLTLSWSSSQPSVINSPDNISKQEASDIIERLSDLFFRL</sequence>
<dbReference type="RefSeq" id="WP_107289283.1">
    <property type="nucleotide sequence ID" value="NZ_PYNF01000003.1"/>
</dbReference>
<dbReference type="Proteomes" id="UP000241426">
    <property type="component" value="Unassembled WGS sequence"/>
</dbReference>
<accession>A0A2T3KLU7</accession>
<reference evidence="1 2" key="1">
    <citation type="submission" date="2018-01" db="EMBL/GenBank/DDBJ databases">
        <title>Whole genome sequencing of Histamine producing bacteria.</title>
        <authorList>
            <person name="Butler K."/>
        </authorList>
    </citation>
    <scope>NUCLEOTIDE SEQUENCE [LARGE SCALE GENOMIC DNA]</scope>
    <source>
        <strain evidence="1 2">FS-7.2</strain>
    </source>
</reference>
<protein>
    <submittedName>
        <fullName evidence="1">Uncharacterized protein</fullName>
    </submittedName>
</protein>